<evidence type="ECO:0000256" key="1">
    <source>
        <dbReference type="SAM" id="MobiDB-lite"/>
    </source>
</evidence>
<dbReference type="Proteomes" id="UP000545386">
    <property type="component" value="Unassembled WGS sequence"/>
</dbReference>
<dbReference type="RefSeq" id="WP_185780746.1">
    <property type="nucleotide sequence ID" value="NZ_JACJUU010000022.1"/>
</dbReference>
<dbReference type="NCBIfam" id="NF041023">
    <property type="entry name" value="PP0621_fam"/>
    <property type="match status" value="1"/>
</dbReference>
<name>A0A842HSJ6_9BURK</name>
<reference evidence="2 3" key="1">
    <citation type="submission" date="2020-08" db="EMBL/GenBank/DDBJ databases">
        <title>Paraeoetvoesia sp. YC-7-48 draft genome sequence.</title>
        <authorList>
            <person name="Yao L."/>
        </authorList>
    </citation>
    <scope>NUCLEOTIDE SEQUENCE [LARGE SCALE GENOMIC DNA]</scope>
    <source>
        <strain evidence="3">YC-7-48</strain>
    </source>
</reference>
<sequence>MGKLLFWIIVVIVALVAVRLLAIHNRNKNAADNGETATAARKKNGGKSVAGNTANPESMVRCAHCGIHMPRSEAVLSGGDTWCSTEHAKLGVRQ</sequence>
<protein>
    <recommendedName>
        <fullName evidence="4">Deaminase</fullName>
    </recommendedName>
</protein>
<evidence type="ECO:0008006" key="4">
    <source>
        <dbReference type="Google" id="ProtNLM"/>
    </source>
</evidence>
<organism evidence="2 3">
    <name type="scientific">Pusillimonas minor</name>
    <dbReference type="NCBI Taxonomy" id="2697024"/>
    <lineage>
        <taxon>Bacteria</taxon>
        <taxon>Pseudomonadati</taxon>
        <taxon>Pseudomonadota</taxon>
        <taxon>Betaproteobacteria</taxon>
        <taxon>Burkholderiales</taxon>
        <taxon>Alcaligenaceae</taxon>
        <taxon>Pusillimonas</taxon>
    </lineage>
</organism>
<keyword evidence="3" id="KW-1185">Reference proteome</keyword>
<feature type="region of interest" description="Disordered" evidence="1">
    <location>
        <begin position="31"/>
        <end position="54"/>
    </location>
</feature>
<accession>A0A842HSJ6</accession>
<evidence type="ECO:0000313" key="2">
    <source>
        <dbReference type="EMBL" id="MBC2771136.1"/>
    </source>
</evidence>
<dbReference type="InterPro" id="IPR049708">
    <property type="entry name" value="PP0621-like"/>
</dbReference>
<comment type="caution">
    <text evidence="2">The sequence shown here is derived from an EMBL/GenBank/DDBJ whole genome shotgun (WGS) entry which is preliminary data.</text>
</comment>
<evidence type="ECO:0000313" key="3">
    <source>
        <dbReference type="Proteomes" id="UP000545386"/>
    </source>
</evidence>
<gene>
    <name evidence="2" type="ORF">GTU67_14620</name>
</gene>
<dbReference type="EMBL" id="JACJUU010000022">
    <property type="protein sequence ID" value="MBC2771136.1"/>
    <property type="molecule type" value="Genomic_DNA"/>
</dbReference>
<proteinExistence type="predicted"/>
<dbReference type="AlphaFoldDB" id="A0A842HSJ6"/>